<evidence type="ECO:0000256" key="9">
    <source>
        <dbReference type="ARBA" id="ARBA00047804"/>
    </source>
</evidence>
<evidence type="ECO:0000256" key="7">
    <source>
        <dbReference type="ARBA" id="ARBA00025782"/>
    </source>
</evidence>
<dbReference type="Pfam" id="PF03107">
    <property type="entry name" value="C1_2"/>
    <property type="match status" value="1"/>
</dbReference>
<comment type="similarity">
    <text evidence="7">Belongs to the nucleoredoxin family.</text>
</comment>
<keyword evidence="2" id="KW-0479">Metal-binding</keyword>
<dbReference type="InterPro" id="IPR012336">
    <property type="entry name" value="Thioredoxin-like_fold"/>
</dbReference>
<dbReference type="Pfam" id="PF13905">
    <property type="entry name" value="Thioredoxin_8"/>
    <property type="match status" value="2"/>
</dbReference>
<organism evidence="11 12">
    <name type="scientific">Ilex paraguariensis</name>
    <name type="common">yerba mate</name>
    <dbReference type="NCBI Taxonomy" id="185542"/>
    <lineage>
        <taxon>Eukaryota</taxon>
        <taxon>Viridiplantae</taxon>
        <taxon>Streptophyta</taxon>
        <taxon>Embryophyta</taxon>
        <taxon>Tracheophyta</taxon>
        <taxon>Spermatophyta</taxon>
        <taxon>Magnoliopsida</taxon>
        <taxon>eudicotyledons</taxon>
        <taxon>Gunneridae</taxon>
        <taxon>Pentapetalae</taxon>
        <taxon>asterids</taxon>
        <taxon>campanulids</taxon>
        <taxon>Aquifoliales</taxon>
        <taxon>Aquifoliaceae</taxon>
        <taxon>Ilex</taxon>
    </lineage>
</organism>
<gene>
    <name evidence="11" type="ORF">ILEXP_LOCUS58547</name>
</gene>
<evidence type="ECO:0000259" key="10">
    <source>
        <dbReference type="PROSITE" id="PS51352"/>
    </source>
</evidence>
<dbReference type="InterPro" id="IPR046349">
    <property type="entry name" value="C1-like_sf"/>
</dbReference>
<dbReference type="EMBL" id="CAUOFW020010202">
    <property type="protein sequence ID" value="CAK9187933.1"/>
    <property type="molecule type" value="Genomic_DNA"/>
</dbReference>
<dbReference type="InterPro" id="IPR013766">
    <property type="entry name" value="Thioredoxin_domain"/>
</dbReference>
<dbReference type="SUPFAM" id="SSF52833">
    <property type="entry name" value="Thioredoxin-like"/>
    <property type="match status" value="2"/>
</dbReference>
<evidence type="ECO:0000256" key="6">
    <source>
        <dbReference type="ARBA" id="ARBA00023027"/>
    </source>
</evidence>
<comment type="catalytic activity">
    <reaction evidence="8">
        <text>[protein]-dithiol + NAD(+) = [protein]-disulfide + NADH + H(+)</text>
        <dbReference type="Rhea" id="RHEA:18749"/>
        <dbReference type="Rhea" id="RHEA-COMP:10593"/>
        <dbReference type="Rhea" id="RHEA-COMP:10594"/>
        <dbReference type="ChEBI" id="CHEBI:15378"/>
        <dbReference type="ChEBI" id="CHEBI:29950"/>
        <dbReference type="ChEBI" id="CHEBI:50058"/>
        <dbReference type="ChEBI" id="CHEBI:57540"/>
        <dbReference type="ChEBI" id="CHEBI:57945"/>
        <dbReference type="EC" id="1.8.1.8"/>
    </reaction>
</comment>
<dbReference type="Proteomes" id="UP001642360">
    <property type="component" value="Unassembled WGS sequence"/>
</dbReference>
<reference evidence="11 12" key="1">
    <citation type="submission" date="2024-02" db="EMBL/GenBank/DDBJ databases">
        <authorList>
            <person name="Vignale AGUSTIN F."/>
            <person name="Sosa J E."/>
            <person name="Modenutti C."/>
        </authorList>
    </citation>
    <scope>NUCLEOTIDE SEQUENCE [LARGE SCALE GENOMIC DNA]</scope>
</reference>
<feature type="domain" description="Thioredoxin" evidence="10">
    <location>
        <begin position="30"/>
        <end position="189"/>
    </location>
</feature>
<evidence type="ECO:0000256" key="1">
    <source>
        <dbReference type="ARBA" id="ARBA00012612"/>
    </source>
</evidence>
<dbReference type="Gene3D" id="3.40.30.10">
    <property type="entry name" value="Glutaredoxin"/>
    <property type="match status" value="2"/>
</dbReference>
<evidence type="ECO:0000256" key="5">
    <source>
        <dbReference type="ARBA" id="ARBA00023002"/>
    </source>
</evidence>
<evidence type="ECO:0000256" key="3">
    <source>
        <dbReference type="ARBA" id="ARBA00022737"/>
    </source>
</evidence>
<dbReference type="InterPro" id="IPR045870">
    <property type="entry name" value="TryX_NRX_thioredoxin_dom"/>
</dbReference>
<dbReference type="CDD" id="cd03009">
    <property type="entry name" value="TryX_like_TryX_NRX"/>
    <property type="match status" value="1"/>
</dbReference>
<keyword evidence="6" id="KW-0520">NAD</keyword>
<dbReference type="EC" id="1.8.1.8" evidence="1"/>
<dbReference type="InterPro" id="IPR036249">
    <property type="entry name" value="Thioredoxin-like_sf"/>
</dbReference>
<comment type="caution">
    <text evidence="11">The sequence shown here is derived from an EMBL/GenBank/DDBJ whole genome shotgun (WGS) entry which is preliminary data.</text>
</comment>
<feature type="domain" description="Thioredoxin" evidence="10">
    <location>
        <begin position="198"/>
        <end position="354"/>
    </location>
</feature>
<keyword evidence="3" id="KW-0677">Repeat</keyword>
<dbReference type="GO" id="GO:0047134">
    <property type="term" value="F:protein-disulfide reductase [NAD(P)H] activity"/>
    <property type="evidence" value="ECO:0007669"/>
    <property type="project" value="UniProtKB-EC"/>
</dbReference>
<evidence type="ECO:0000313" key="12">
    <source>
        <dbReference type="Proteomes" id="UP001642360"/>
    </source>
</evidence>
<keyword evidence="4" id="KW-0862">Zinc</keyword>
<dbReference type="PANTHER" id="PTHR13871:SF7">
    <property type="entry name" value="NUCLEOREDOXIN 2-RELATED"/>
    <property type="match status" value="1"/>
</dbReference>
<proteinExistence type="inferred from homology"/>
<evidence type="ECO:0000313" key="11">
    <source>
        <dbReference type="EMBL" id="CAK9187933.1"/>
    </source>
</evidence>
<dbReference type="GO" id="GO:0046872">
    <property type="term" value="F:metal ion binding"/>
    <property type="evidence" value="ECO:0007669"/>
    <property type="project" value="UniProtKB-KW"/>
</dbReference>
<dbReference type="PANTHER" id="PTHR13871">
    <property type="entry name" value="THIOREDOXIN"/>
    <property type="match status" value="1"/>
</dbReference>
<dbReference type="InterPro" id="IPR004146">
    <property type="entry name" value="DC1"/>
</dbReference>
<dbReference type="InterPro" id="IPR002219">
    <property type="entry name" value="PKC_DAG/PE"/>
</dbReference>
<name>A0ABC8V3L0_9AQUA</name>
<sequence length="424" mass="47953">MRNGNNNGDEFKVLNDEEADQAVSYSRYLSPLVSNGRDFLLTPTGTQVKVSDLEGKVIGIYFSANWYPPCQNFTPVLVDTYEQLKSNNIGSGFEIIFVSSDEDLDAFNKYHASMPWLAIPFSDLETKRSLNQRFDVEGIPCLTILQPSNNNKDDDAILHDGVELVYRYGVEAFPFTKERLAELEQKEREKHEKQTLTNLLTNQDRDFLLGQPMAKQVPINSLISKTVGLYFSAQWCLPCVKFTPKLISIYQKIKQMLVGKGGEDFEIVFVSSDRDQISFDSYFSTMPWLSLPFGDPAIKNLAKHFDIRGIPSLVILGPDGKTVTKQGRNLINLYQQNAYPFTEARVELLEKQMDEEAKKLPRNEYHEGHRHELTLVSEGTGGGPFICCDCDEQGSGWAYQCIECGYEVHPKCVRAVNPGPTVDR</sequence>
<dbReference type="AlphaFoldDB" id="A0ABC8V3L0"/>
<dbReference type="InterPro" id="IPR052259">
    <property type="entry name" value="Nucleoredoxin-like"/>
</dbReference>
<evidence type="ECO:0000256" key="2">
    <source>
        <dbReference type="ARBA" id="ARBA00022723"/>
    </source>
</evidence>
<comment type="catalytic activity">
    <reaction evidence="9">
        <text>[protein]-dithiol + NADP(+) = [protein]-disulfide + NADPH + H(+)</text>
        <dbReference type="Rhea" id="RHEA:18753"/>
        <dbReference type="Rhea" id="RHEA-COMP:10593"/>
        <dbReference type="Rhea" id="RHEA-COMP:10594"/>
        <dbReference type="ChEBI" id="CHEBI:15378"/>
        <dbReference type="ChEBI" id="CHEBI:29950"/>
        <dbReference type="ChEBI" id="CHEBI:50058"/>
        <dbReference type="ChEBI" id="CHEBI:57783"/>
        <dbReference type="ChEBI" id="CHEBI:58349"/>
        <dbReference type="EC" id="1.8.1.8"/>
    </reaction>
</comment>
<dbReference type="SUPFAM" id="SSF57889">
    <property type="entry name" value="Cysteine-rich domain"/>
    <property type="match status" value="1"/>
</dbReference>
<evidence type="ECO:0000256" key="8">
    <source>
        <dbReference type="ARBA" id="ARBA00047388"/>
    </source>
</evidence>
<protein>
    <recommendedName>
        <fullName evidence="1">protein-disulfide reductase</fullName>
        <ecNumber evidence="1">1.8.1.8</ecNumber>
    </recommendedName>
</protein>
<dbReference type="SMART" id="SM00109">
    <property type="entry name" value="C1"/>
    <property type="match status" value="1"/>
</dbReference>
<keyword evidence="5" id="KW-0560">Oxidoreductase</keyword>
<evidence type="ECO:0000256" key="4">
    <source>
        <dbReference type="ARBA" id="ARBA00022833"/>
    </source>
</evidence>
<dbReference type="PROSITE" id="PS51352">
    <property type="entry name" value="THIOREDOXIN_2"/>
    <property type="match status" value="2"/>
</dbReference>
<keyword evidence="12" id="KW-1185">Reference proteome</keyword>
<accession>A0ABC8V3L0</accession>